<proteinExistence type="predicted"/>
<dbReference type="SUPFAM" id="SSF49265">
    <property type="entry name" value="Fibronectin type III"/>
    <property type="match status" value="1"/>
</dbReference>
<dbReference type="InterPro" id="IPR036116">
    <property type="entry name" value="FN3_sf"/>
</dbReference>
<evidence type="ECO:0000313" key="8">
    <source>
        <dbReference type="Proteomes" id="UP000291343"/>
    </source>
</evidence>
<dbReference type="GO" id="GO:0016020">
    <property type="term" value="C:membrane"/>
    <property type="evidence" value="ECO:0007669"/>
    <property type="project" value="UniProtKB-SubCell"/>
</dbReference>
<name>A0A482XM67_LAOST</name>
<dbReference type="InterPro" id="IPR003961">
    <property type="entry name" value="FN3_dom"/>
</dbReference>
<dbReference type="InterPro" id="IPR036179">
    <property type="entry name" value="Ig-like_dom_sf"/>
</dbReference>
<feature type="compositionally biased region" description="Low complexity" evidence="4">
    <location>
        <begin position="499"/>
        <end position="518"/>
    </location>
</feature>
<feature type="domain" description="Ig-like" evidence="6">
    <location>
        <begin position="263"/>
        <end position="350"/>
    </location>
</feature>
<dbReference type="Pfam" id="PF13927">
    <property type="entry name" value="Ig_3"/>
    <property type="match status" value="3"/>
</dbReference>
<evidence type="ECO:0000313" key="7">
    <source>
        <dbReference type="EMBL" id="RZF46620.1"/>
    </source>
</evidence>
<feature type="domain" description="Ig-like" evidence="6">
    <location>
        <begin position="460"/>
        <end position="541"/>
    </location>
</feature>
<dbReference type="Pfam" id="PF08205">
    <property type="entry name" value="C2-set_2"/>
    <property type="match status" value="1"/>
</dbReference>
<feature type="domain" description="Ig-like" evidence="6">
    <location>
        <begin position="363"/>
        <end position="449"/>
    </location>
</feature>
<dbReference type="EMBL" id="QKKF02005868">
    <property type="protein sequence ID" value="RZF46620.1"/>
    <property type="molecule type" value="Genomic_DNA"/>
</dbReference>
<dbReference type="Proteomes" id="UP000291343">
    <property type="component" value="Unassembled WGS sequence"/>
</dbReference>
<dbReference type="STRING" id="195883.A0A482XM67"/>
<dbReference type="AlphaFoldDB" id="A0A482XM67"/>
<sequence length="796" mass="87219">MKETKSGVPNNKLYFYQHVATFEKKCAEVLNVSQNGISFHIWLHPSQTVEAVVGGSAKFPCNISSVTPDDTMALVIWFKGEIPIYSYDLRDGGELEDAKHWAAEDIIDRAQYTVSPSDSHLVLESVMEMDEGQIKCRIDFYHTPTRNSFFNLTVTVPPASMELTDHTGRAVVMSTMPVIEGESLQIICLALGGKPIPKVRWMLNDVLIDESDEQMSGNKVRNVLVLDNLQRRHLGSQLTCEASNTKLIPPLSTTVSIELYLRPLEVKLLGENLALSAGSKYEVACRCSGSRPPANITWWKGGQSLRGFTRETMSSDGNVTLGTLTIDPQPDDSGKTLSCRTSNIHYPSVELEDSWILNVHFAPIISLNVRNDTNASRIREGMDVHLECRIQANPPVDKILWTYNGEELSFNSSSRKTQDNQTLMLKSVTRGMSGIYTCLTSNAEGDSASDPFLLDVKYEPSCTSKQEEVHGTARGEELVVACSVEANPPATRFKWTFNSSSSSSSSSSGNTSSFSLDSAETSGGRSVLTYRPLLESDFGTIFGGLRQAFVVEVQREGRLVANVSSRLQPEFVVSGLEPGVPYTLHVYATNEKGRSNQAVTLSVATQGHGNTQHRRTEPAGPVYLLEAILSGVIIVSLVLGCAVGVMIRYSRSRRSPSPHQTTEPGINKSIMLLGLTTAIEDDKNPDLIPHSNDPECTHSEIINASLLGQSKRSQWDVAISPMVGMESYQALTAQFGLEYEGLHMACNVTPWTKASIHEPSNLLSPVTDSPASCYIPKQHAETQTPSHSLAQRESAV</sequence>
<feature type="domain" description="Ig-like" evidence="6">
    <location>
        <begin position="45"/>
        <end position="153"/>
    </location>
</feature>
<dbReference type="InterPro" id="IPR013783">
    <property type="entry name" value="Ig-like_fold"/>
</dbReference>
<dbReference type="InterPro" id="IPR003599">
    <property type="entry name" value="Ig_sub"/>
</dbReference>
<dbReference type="InterPro" id="IPR013162">
    <property type="entry name" value="CD80_C2-set"/>
</dbReference>
<dbReference type="Gene3D" id="2.60.40.10">
    <property type="entry name" value="Immunoglobulins"/>
    <property type="match status" value="6"/>
</dbReference>
<dbReference type="OrthoDB" id="10048737at2759"/>
<gene>
    <name evidence="7" type="ORF">LSTR_LSTR002952</name>
</gene>
<keyword evidence="5" id="KW-0812">Transmembrane</keyword>
<dbReference type="CDD" id="cd00063">
    <property type="entry name" value="FN3"/>
    <property type="match status" value="1"/>
</dbReference>
<comment type="caution">
    <text evidence="7">The sequence shown here is derived from an EMBL/GenBank/DDBJ whole genome shotgun (WGS) entry which is preliminary data.</text>
</comment>
<comment type="subcellular location">
    <subcellularLocation>
        <location evidence="1">Membrane</location>
        <topology evidence="1">Single-pass membrane protein</topology>
    </subcellularLocation>
</comment>
<evidence type="ECO:0000256" key="4">
    <source>
        <dbReference type="SAM" id="MobiDB-lite"/>
    </source>
</evidence>
<dbReference type="PROSITE" id="PS50835">
    <property type="entry name" value="IG_LIKE"/>
    <property type="match status" value="5"/>
</dbReference>
<accession>A0A482XM67</accession>
<dbReference type="PANTHER" id="PTHR23278">
    <property type="entry name" value="SIDESTEP PROTEIN"/>
    <property type="match status" value="1"/>
</dbReference>
<feature type="region of interest" description="Disordered" evidence="4">
    <location>
        <begin position="498"/>
        <end position="522"/>
    </location>
</feature>
<evidence type="ECO:0000256" key="2">
    <source>
        <dbReference type="ARBA" id="ARBA00023136"/>
    </source>
</evidence>
<feature type="transmembrane region" description="Helical" evidence="5">
    <location>
        <begin position="622"/>
        <end position="647"/>
    </location>
</feature>
<evidence type="ECO:0000259" key="6">
    <source>
        <dbReference type="PROSITE" id="PS50835"/>
    </source>
</evidence>
<keyword evidence="5" id="KW-1133">Transmembrane helix</keyword>
<feature type="domain" description="Ig-like" evidence="6">
    <location>
        <begin position="158"/>
        <end position="256"/>
    </location>
</feature>
<reference evidence="7 8" key="1">
    <citation type="journal article" date="2017" name="Gigascience">
        <title>Genome sequence of the small brown planthopper, Laodelphax striatellus.</title>
        <authorList>
            <person name="Zhu J."/>
            <person name="Jiang F."/>
            <person name="Wang X."/>
            <person name="Yang P."/>
            <person name="Bao Y."/>
            <person name="Zhao W."/>
            <person name="Wang W."/>
            <person name="Lu H."/>
            <person name="Wang Q."/>
            <person name="Cui N."/>
            <person name="Li J."/>
            <person name="Chen X."/>
            <person name="Luo L."/>
            <person name="Yu J."/>
            <person name="Kang L."/>
            <person name="Cui F."/>
        </authorList>
    </citation>
    <scope>NUCLEOTIDE SEQUENCE [LARGE SCALE GENOMIC DNA]</scope>
    <source>
        <strain evidence="7">Lst14</strain>
    </source>
</reference>
<evidence type="ECO:0000256" key="1">
    <source>
        <dbReference type="ARBA" id="ARBA00004167"/>
    </source>
</evidence>
<dbReference type="InParanoid" id="A0A482XM67"/>
<dbReference type="InterPro" id="IPR007110">
    <property type="entry name" value="Ig-like_dom"/>
</dbReference>
<keyword evidence="2 5" id="KW-0472">Membrane</keyword>
<dbReference type="SMART" id="SM00409">
    <property type="entry name" value="IG"/>
    <property type="match status" value="5"/>
</dbReference>
<evidence type="ECO:0000256" key="5">
    <source>
        <dbReference type="SAM" id="Phobius"/>
    </source>
</evidence>
<protein>
    <recommendedName>
        <fullName evidence="6">Ig-like domain-containing protein</fullName>
    </recommendedName>
</protein>
<keyword evidence="3" id="KW-1015">Disulfide bond</keyword>
<keyword evidence="8" id="KW-1185">Reference proteome</keyword>
<organism evidence="7 8">
    <name type="scientific">Laodelphax striatellus</name>
    <name type="common">Small brown planthopper</name>
    <name type="synonym">Delphax striatella</name>
    <dbReference type="NCBI Taxonomy" id="195883"/>
    <lineage>
        <taxon>Eukaryota</taxon>
        <taxon>Metazoa</taxon>
        <taxon>Ecdysozoa</taxon>
        <taxon>Arthropoda</taxon>
        <taxon>Hexapoda</taxon>
        <taxon>Insecta</taxon>
        <taxon>Pterygota</taxon>
        <taxon>Neoptera</taxon>
        <taxon>Paraneoptera</taxon>
        <taxon>Hemiptera</taxon>
        <taxon>Auchenorrhyncha</taxon>
        <taxon>Fulgoroidea</taxon>
        <taxon>Delphacidae</taxon>
        <taxon>Criomorphinae</taxon>
        <taxon>Laodelphax</taxon>
    </lineage>
</organism>
<dbReference type="SUPFAM" id="SSF48726">
    <property type="entry name" value="Immunoglobulin"/>
    <property type="match status" value="5"/>
</dbReference>
<dbReference type="SMART" id="SM00408">
    <property type="entry name" value="IGc2"/>
    <property type="match status" value="2"/>
</dbReference>
<dbReference type="InterPro" id="IPR003598">
    <property type="entry name" value="Ig_sub2"/>
</dbReference>
<dbReference type="PANTHER" id="PTHR23278:SF32">
    <property type="entry name" value="NEUROMUSCULIN, ISOFORM E"/>
    <property type="match status" value="1"/>
</dbReference>
<evidence type="ECO:0000256" key="3">
    <source>
        <dbReference type="ARBA" id="ARBA00023157"/>
    </source>
</evidence>